<reference evidence="1" key="1">
    <citation type="journal article" date="2015" name="Nature">
        <title>Complex archaea that bridge the gap between prokaryotes and eukaryotes.</title>
        <authorList>
            <person name="Spang A."/>
            <person name="Saw J.H."/>
            <person name="Jorgensen S.L."/>
            <person name="Zaremba-Niedzwiedzka K."/>
            <person name="Martijn J."/>
            <person name="Lind A.E."/>
            <person name="van Eijk R."/>
            <person name="Schleper C."/>
            <person name="Guy L."/>
            <person name="Ettema T.J."/>
        </authorList>
    </citation>
    <scope>NUCLEOTIDE SEQUENCE</scope>
</reference>
<organism evidence="1">
    <name type="scientific">marine sediment metagenome</name>
    <dbReference type="NCBI Taxonomy" id="412755"/>
    <lineage>
        <taxon>unclassified sequences</taxon>
        <taxon>metagenomes</taxon>
        <taxon>ecological metagenomes</taxon>
    </lineage>
</organism>
<gene>
    <name evidence="1" type="ORF">LCGC14_1961780</name>
</gene>
<proteinExistence type="predicted"/>
<accession>A0A0F9FEM7</accession>
<dbReference type="EMBL" id="LAZR01021619">
    <property type="protein sequence ID" value="KKL84733.1"/>
    <property type="molecule type" value="Genomic_DNA"/>
</dbReference>
<protein>
    <submittedName>
        <fullName evidence="1">Uncharacterized protein</fullName>
    </submittedName>
</protein>
<name>A0A0F9FEM7_9ZZZZ</name>
<evidence type="ECO:0000313" key="1">
    <source>
        <dbReference type="EMBL" id="KKL84733.1"/>
    </source>
</evidence>
<sequence>MAHFSVDFGEMHGYPKSRWVRGEFRATRRLICDWGDRVTLLNELNTNLGSRYPYREGPIYEVAPLWYSMAFAYAVEIDPFPAKETEDGTLSTETGQSTAQYDQAVLTVHYSSSGPNWSTNRGTFITERLEPYTKYEMVAKTNLKWTDDKPLERDLPWSWHSWEYVLTFHRLTGPPSGSLALIGTTNNNVVGSLIGNFAIGTLLYKPPTILRTAEWGGIEKWQATYRFPIHPYGWNKHWRPNTADFENVYKTSDGLQYLQYPLAAFP</sequence>
<comment type="caution">
    <text evidence="1">The sequence shown here is derived from an EMBL/GenBank/DDBJ whole genome shotgun (WGS) entry which is preliminary data.</text>
</comment>
<dbReference type="AlphaFoldDB" id="A0A0F9FEM7"/>